<dbReference type="Pfam" id="PF01399">
    <property type="entry name" value="PCI"/>
    <property type="match status" value="1"/>
</dbReference>
<dbReference type="InterPro" id="IPR045114">
    <property type="entry name" value="Csn12-like"/>
</dbReference>
<dbReference type="GO" id="GO:0000973">
    <property type="term" value="P:post-transcriptional tethering of RNA polymerase II gene DNA at nuclear periphery"/>
    <property type="evidence" value="ECO:0007669"/>
    <property type="project" value="TreeGrafter"/>
</dbReference>
<organism evidence="2 3">
    <name type="scientific">Aphanomyces invadans</name>
    <dbReference type="NCBI Taxonomy" id="157072"/>
    <lineage>
        <taxon>Eukaryota</taxon>
        <taxon>Sar</taxon>
        <taxon>Stramenopiles</taxon>
        <taxon>Oomycota</taxon>
        <taxon>Saprolegniomycetes</taxon>
        <taxon>Saprolegniales</taxon>
        <taxon>Verrucalvaceae</taxon>
        <taxon>Aphanomyces</taxon>
    </lineage>
</organism>
<dbReference type="PANTHER" id="PTHR12732:SF0">
    <property type="entry name" value="PCI DOMAIN-CONTAINING PROTEIN 2"/>
    <property type="match status" value="1"/>
</dbReference>
<dbReference type="GO" id="GO:0003690">
    <property type="term" value="F:double-stranded DNA binding"/>
    <property type="evidence" value="ECO:0007669"/>
    <property type="project" value="InterPro"/>
</dbReference>
<dbReference type="PROSITE" id="PS50250">
    <property type="entry name" value="PCI"/>
    <property type="match status" value="1"/>
</dbReference>
<dbReference type="InterPro" id="IPR036388">
    <property type="entry name" value="WH-like_DNA-bd_sf"/>
</dbReference>
<dbReference type="PANTHER" id="PTHR12732">
    <property type="entry name" value="UNCHARACTERIZED PROTEASOME COMPONENT REGION PCI-CONTAINING"/>
    <property type="match status" value="1"/>
</dbReference>
<gene>
    <name evidence="2" type="ORF">DYB32_009051</name>
</gene>
<dbReference type="VEuPathDB" id="FungiDB:H310_03472"/>
<evidence type="ECO:0000259" key="1">
    <source>
        <dbReference type="PROSITE" id="PS50250"/>
    </source>
</evidence>
<dbReference type="GO" id="GO:0016973">
    <property type="term" value="P:poly(A)+ mRNA export from nucleus"/>
    <property type="evidence" value="ECO:0007669"/>
    <property type="project" value="TreeGrafter"/>
</dbReference>
<sequence length="423" mass="48571">MSTAAVVVREVVGSLQRKHSAHVANLLALSFDKSGADSPFMDNNRAIETACRTFCVGLVGAYHEIVAAILNAKRLVGEGKFSVAYEEYISGFMWDDLLLPLCLVLTCECFSKFLEVFREESSWLVPWLHVFVYDARKLAMHADAEASKKRDGEVHDNVKNAEQHLKRAFSMTVNDRAPVELSKRPGTLYIVNQLFKIYFHLNAINLCRNLIRAVELQSFDQFDKRDQVTYKYYLGRIFMFQDQYHQAESSLSYAWRHCHKKYSHNKRRILQFLVPVKLILGVMPSAQLIETYNLTEFQGISKALQQGNIREFNQVCRYQDQFVQQGVYLLMEKLRAIVMRNLLKKVYVIRTKKNQLKLVDFQTAVDFADSAELDMDALESLVANLIFKGYVKGYISHKLKILVLSKSNPFPPITDVLQDPTAA</sequence>
<dbReference type="GO" id="GO:0070390">
    <property type="term" value="C:transcription export complex 2"/>
    <property type="evidence" value="ECO:0007669"/>
    <property type="project" value="TreeGrafter"/>
</dbReference>
<evidence type="ECO:0000313" key="2">
    <source>
        <dbReference type="EMBL" id="RHY23833.1"/>
    </source>
</evidence>
<keyword evidence="3" id="KW-1185">Reference proteome</keyword>
<name>A0A418AJH6_9STRA</name>
<dbReference type="InterPro" id="IPR000717">
    <property type="entry name" value="PCI_dom"/>
</dbReference>
<comment type="caution">
    <text evidence="2">The sequence shown here is derived from an EMBL/GenBank/DDBJ whole genome shotgun (WGS) entry which is preliminary data.</text>
</comment>
<dbReference type="Proteomes" id="UP000285060">
    <property type="component" value="Unassembled WGS sequence"/>
</dbReference>
<feature type="domain" description="PCI" evidence="1">
    <location>
        <begin position="228"/>
        <end position="409"/>
    </location>
</feature>
<evidence type="ECO:0000313" key="3">
    <source>
        <dbReference type="Proteomes" id="UP000285060"/>
    </source>
</evidence>
<dbReference type="SMART" id="SM00753">
    <property type="entry name" value="PAM"/>
    <property type="match status" value="1"/>
</dbReference>
<dbReference type="GO" id="GO:0006368">
    <property type="term" value="P:transcription elongation by RNA polymerase II"/>
    <property type="evidence" value="ECO:0007669"/>
    <property type="project" value="TreeGrafter"/>
</dbReference>
<dbReference type="InterPro" id="IPR057985">
    <property type="entry name" value="TPR_PSMD3_N"/>
</dbReference>
<proteinExistence type="predicted"/>
<accession>A0A418AJH6</accession>
<reference evidence="2 3" key="1">
    <citation type="submission" date="2018-08" db="EMBL/GenBank/DDBJ databases">
        <title>Aphanomyces genome sequencing and annotation.</title>
        <authorList>
            <person name="Minardi D."/>
            <person name="Oidtmann B."/>
            <person name="Van Der Giezen M."/>
            <person name="Studholme D.J."/>
        </authorList>
    </citation>
    <scope>NUCLEOTIDE SEQUENCE [LARGE SCALE GENOMIC DNA]</scope>
    <source>
        <strain evidence="2 3">NJM0002</strain>
    </source>
</reference>
<dbReference type="AlphaFoldDB" id="A0A418AJH6"/>
<protein>
    <recommendedName>
        <fullName evidence="1">PCI domain-containing protein</fullName>
    </recommendedName>
</protein>
<dbReference type="EMBL" id="QUSY01001733">
    <property type="protein sequence ID" value="RHY23833.1"/>
    <property type="molecule type" value="Genomic_DNA"/>
</dbReference>
<dbReference type="Gene3D" id="1.10.10.10">
    <property type="entry name" value="Winged helix-like DNA-binding domain superfamily/Winged helix DNA-binding domain"/>
    <property type="match status" value="1"/>
</dbReference>
<dbReference type="Pfam" id="PF25573">
    <property type="entry name" value="TPR_PSMD3_N"/>
    <property type="match status" value="1"/>
</dbReference>
<dbReference type="GO" id="GO:0003723">
    <property type="term" value="F:RNA binding"/>
    <property type="evidence" value="ECO:0007669"/>
    <property type="project" value="InterPro"/>
</dbReference>